<protein>
    <submittedName>
        <fullName evidence="1">Uncharacterized protein</fullName>
    </submittedName>
</protein>
<accession>A0AAV4TVY8</accession>
<keyword evidence="2" id="KW-1185">Reference proteome</keyword>
<organism evidence="1 2">
    <name type="scientific">Caerostris darwini</name>
    <dbReference type="NCBI Taxonomy" id="1538125"/>
    <lineage>
        <taxon>Eukaryota</taxon>
        <taxon>Metazoa</taxon>
        <taxon>Ecdysozoa</taxon>
        <taxon>Arthropoda</taxon>
        <taxon>Chelicerata</taxon>
        <taxon>Arachnida</taxon>
        <taxon>Araneae</taxon>
        <taxon>Araneomorphae</taxon>
        <taxon>Entelegynae</taxon>
        <taxon>Araneoidea</taxon>
        <taxon>Araneidae</taxon>
        <taxon>Caerostris</taxon>
    </lineage>
</organism>
<proteinExistence type="predicted"/>
<sequence length="85" mass="9002">MASSPLQTLQNPTNYCGFSPPVIFGSHLCTILAPLEGLPCLQIALQSAESQSKPKAGNVNKQDACVTGLRCLSICSKVTPRLKKS</sequence>
<name>A0AAV4TVY8_9ARAC</name>
<comment type="caution">
    <text evidence="1">The sequence shown here is derived from an EMBL/GenBank/DDBJ whole genome shotgun (WGS) entry which is preliminary data.</text>
</comment>
<dbReference type="Proteomes" id="UP001054837">
    <property type="component" value="Unassembled WGS sequence"/>
</dbReference>
<dbReference type="AlphaFoldDB" id="A0AAV4TVY8"/>
<gene>
    <name evidence="1" type="ORF">CDAR_314361</name>
</gene>
<evidence type="ECO:0000313" key="1">
    <source>
        <dbReference type="EMBL" id="GIY50284.1"/>
    </source>
</evidence>
<evidence type="ECO:0000313" key="2">
    <source>
        <dbReference type="Proteomes" id="UP001054837"/>
    </source>
</evidence>
<dbReference type="EMBL" id="BPLQ01010365">
    <property type="protein sequence ID" value="GIY50284.1"/>
    <property type="molecule type" value="Genomic_DNA"/>
</dbReference>
<reference evidence="1 2" key="1">
    <citation type="submission" date="2021-06" db="EMBL/GenBank/DDBJ databases">
        <title>Caerostris darwini draft genome.</title>
        <authorList>
            <person name="Kono N."/>
            <person name="Arakawa K."/>
        </authorList>
    </citation>
    <scope>NUCLEOTIDE SEQUENCE [LARGE SCALE GENOMIC DNA]</scope>
</reference>